<keyword evidence="2" id="KW-1185">Reference proteome</keyword>
<dbReference type="AlphaFoldDB" id="T1J4I0"/>
<reference evidence="1" key="2">
    <citation type="submission" date="2015-02" db="UniProtKB">
        <authorList>
            <consortium name="EnsemblMetazoa"/>
        </authorList>
    </citation>
    <scope>IDENTIFICATION</scope>
</reference>
<sequence length="110" mass="13003">METSSTQVCLPKEKKLMLTRYSRSYSQVKLFTYQNQILQNYITYKLEFIQTPSLHWSSSRIVIIGARTATPKMQQRIVLGQPVTPHDNKTQFLLAFTRYSTFILKFKKDY</sequence>
<protein>
    <submittedName>
        <fullName evidence="1">Uncharacterized protein</fullName>
    </submittedName>
</protein>
<proteinExistence type="predicted"/>
<dbReference type="EMBL" id="JH431845">
    <property type="status" value="NOT_ANNOTATED_CDS"/>
    <property type="molecule type" value="Genomic_DNA"/>
</dbReference>
<accession>T1J4I0</accession>
<dbReference type="Proteomes" id="UP000014500">
    <property type="component" value="Unassembled WGS sequence"/>
</dbReference>
<evidence type="ECO:0000313" key="1">
    <source>
        <dbReference type="EnsemblMetazoa" id="SMAR008516-PA"/>
    </source>
</evidence>
<reference evidence="2" key="1">
    <citation type="submission" date="2011-05" db="EMBL/GenBank/DDBJ databases">
        <authorList>
            <person name="Richards S.R."/>
            <person name="Qu J."/>
            <person name="Jiang H."/>
            <person name="Jhangiani S.N."/>
            <person name="Agravi P."/>
            <person name="Goodspeed R."/>
            <person name="Gross S."/>
            <person name="Mandapat C."/>
            <person name="Jackson L."/>
            <person name="Mathew T."/>
            <person name="Pu L."/>
            <person name="Thornton R."/>
            <person name="Saada N."/>
            <person name="Wilczek-Boney K.B."/>
            <person name="Lee S."/>
            <person name="Kovar C."/>
            <person name="Wu Y."/>
            <person name="Scherer S.E."/>
            <person name="Worley K.C."/>
            <person name="Muzny D.M."/>
            <person name="Gibbs R."/>
        </authorList>
    </citation>
    <scope>NUCLEOTIDE SEQUENCE</scope>
    <source>
        <strain evidence="2">Brora</strain>
    </source>
</reference>
<evidence type="ECO:0000313" key="2">
    <source>
        <dbReference type="Proteomes" id="UP000014500"/>
    </source>
</evidence>
<name>T1J4I0_STRMM</name>
<dbReference type="HOGENOM" id="CLU_2174107_0_0_1"/>
<dbReference type="EnsemblMetazoa" id="SMAR008516-RA">
    <property type="protein sequence ID" value="SMAR008516-PA"/>
    <property type="gene ID" value="SMAR008516"/>
</dbReference>
<organism evidence="1 2">
    <name type="scientific">Strigamia maritima</name>
    <name type="common">European centipede</name>
    <name type="synonym">Geophilus maritimus</name>
    <dbReference type="NCBI Taxonomy" id="126957"/>
    <lineage>
        <taxon>Eukaryota</taxon>
        <taxon>Metazoa</taxon>
        <taxon>Ecdysozoa</taxon>
        <taxon>Arthropoda</taxon>
        <taxon>Myriapoda</taxon>
        <taxon>Chilopoda</taxon>
        <taxon>Pleurostigmophora</taxon>
        <taxon>Geophilomorpha</taxon>
        <taxon>Linotaeniidae</taxon>
        <taxon>Strigamia</taxon>
    </lineage>
</organism>